<reference evidence="2 3" key="1">
    <citation type="journal article" date="2008" name="Int. J. Syst. Evol. Microbiol.">
        <title>Tessaracoccus flavescens sp. nov., isolated from marine sediment.</title>
        <authorList>
            <person name="Lee D.W."/>
            <person name="Lee S.D."/>
        </authorList>
    </citation>
    <scope>NUCLEOTIDE SEQUENCE [LARGE SCALE GENOMIC DNA]</scope>
    <source>
        <strain evidence="2 3">T21</strain>
    </source>
</reference>
<feature type="signal peptide" evidence="1">
    <location>
        <begin position="1"/>
        <end position="19"/>
    </location>
</feature>
<name>A0ABY8PUN2_9ACTN</name>
<evidence type="ECO:0000313" key="2">
    <source>
        <dbReference type="EMBL" id="WGT46148.1"/>
    </source>
</evidence>
<feature type="chain" id="PRO_5046881006" evidence="1">
    <location>
        <begin position="20"/>
        <end position="77"/>
    </location>
</feature>
<dbReference type="EMBL" id="CP123967">
    <property type="protein sequence ID" value="WGT46148.1"/>
    <property type="molecule type" value="Genomic_DNA"/>
</dbReference>
<accession>A0ABY8PUN2</accession>
<proteinExistence type="predicted"/>
<evidence type="ECO:0000313" key="3">
    <source>
        <dbReference type="Proteomes" id="UP001244136"/>
    </source>
</evidence>
<gene>
    <name evidence="2" type="ORF">QH948_08205</name>
</gene>
<sequence length="77" mass="8024">MRRATTLISMLVGALLSLALVVDMVASGQGASTAAEAAGQLPRTGVELHPADLGETTRNWLGRSQFDADPYLPETVG</sequence>
<dbReference type="RefSeq" id="WP_281143964.1">
    <property type="nucleotide sequence ID" value="NZ_CP123967.1"/>
</dbReference>
<evidence type="ECO:0000256" key="1">
    <source>
        <dbReference type="SAM" id="SignalP"/>
    </source>
</evidence>
<protein>
    <submittedName>
        <fullName evidence="2">Uncharacterized protein</fullName>
    </submittedName>
</protein>
<keyword evidence="3" id="KW-1185">Reference proteome</keyword>
<organism evidence="2 3">
    <name type="scientific">Tessaracoccus lacteus</name>
    <dbReference type="NCBI Taxonomy" id="3041766"/>
    <lineage>
        <taxon>Bacteria</taxon>
        <taxon>Bacillati</taxon>
        <taxon>Actinomycetota</taxon>
        <taxon>Actinomycetes</taxon>
        <taxon>Propionibacteriales</taxon>
        <taxon>Propionibacteriaceae</taxon>
        <taxon>Tessaracoccus</taxon>
    </lineage>
</organism>
<dbReference type="Proteomes" id="UP001244136">
    <property type="component" value="Chromosome"/>
</dbReference>
<keyword evidence="1" id="KW-0732">Signal</keyword>